<feature type="region of interest" description="Disordered" evidence="1">
    <location>
        <begin position="594"/>
        <end position="666"/>
    </location>
</feature>
<feature type="region of interest" description="Disordered" evidence="1">
    <location>
        <begin position="46"/>
        <end position="78"/>
    </location>
</feature>
<feature type="compositionally biased region" description="Polar residues" evidence="1">
    <location>
        <begin position="399"/>
        <end position="409"/>
    </location>
</feature>
<feature type="compositionally biased region" description="Low complexity" evidence="1">
    <location>
        <begin position="487"/>
        <end position="497"/>
    </location>
</feature>
<evidence type="ECO:0000313" key="2">
    <source>
        <dbReference type="EMBL" id="RKO85394.1"/>
    </source>
</evidence>
<feature type="compositionally biased region" description="Low complexity" evidence="1">
    <location>
        <begin position="410"/>
        <end position="438"/>
    </location>
</feature>
<feature type="region of interest" description="Disordered" evidence="1">
    <location>
        <begin position="165"/>
        <end position="280"/>
    </location>
</feature>
<protein>
    <submittedName>
        <fullName evidence="2">Uncharacterized protein</fullName>
    </submittedName>
</protein>
<feature type="compositionally biased region" description="Basic and acidic residues" evidence="1">
    <location>
        <begin position="610"/>
        <end position="621"/>
    </location>
</feature>
<feature type="compositionally biased region" description="Pro residues" evidence="1">
    <location>
        <begin position="657"/>
        <end position="666"/>
    </location>
</feature>
<reference evidence="3" key="1">
    <citation type="journal article" date="2018" name="Nat. Microbiol.">
        <title>Leveraging single-cell genomics to expand the fungal tree of life.</title>
        <authorList>
            <person name="Ahrendt S.R."/>
            <person name="Quandt C.A."/>
            <person name="Ciobanu D."/>
            <person name="Clum A."/>
            <person name="Salamov A."/>
            <person name="Andreopoulos B."/>
            <person name="Cheng J.F."/>
            <person name="Woyke T."/>
            <person name="Pelin A."/>
            <person name="Henrissat B."/>
            <person name="Reynolds N.K."/>
            <person name="Benny G.L."/>
            <person name="Smith M.E."/>
            <person name="James T.Y."/>
            <person name="Grigoriev I.V."/>
        </authorList>
    </citation>
    <scope>NUCLEOTIDE SEQUENCE [LARGE SCALE GENOMIC DNA]</scope>
</reference>
<feature type="compositionally biased region" description="Low complexity" evidence="1">
    <location>
        <begin position="245"/>
        <end position="267"/>
    </location>
</feature>
<keyword evidence="3" id="KW-1185">Reference proteome</keyword>
<sequence>MPFPERRVQTDYFNRMIMLRLTNPWAAITNTELLAHYATRELDMHRPTELHPYRGAHPTTRPRSRPHSAPQAHATLAPSRVAHIARLSTPRTPSKGAAAAEMASLKTVGLTHPPSAERIAVLSQPRRPRCVEEPVRTLHGPPRAMDPVVFERLTRPVRVRVAVKAVKARSGSARRDGAGRAGSAGRSGSAGRGGSAGRLAEEKGAKDAEEEDGASAHGEEKEENTEVRMAVDRELSIDATVVAGPRAPAAAEPEPANEVVNPRAQTATPPPPPPPAAVPERPLDVEEFERPLTQLELFELATRASLPPSSHASYADLADTADVPVAFTDPTHSGPDIIELARRAPLPASMADLGPAAIRSSETEMSDSSSRRGSVPTPADPQAMMMRTELRTALPPTVRASQTLATSRDSSSQPPSAAASQQNIAAAPAHPTTTTTFEAPRRSSTTSQKTITPAAAAPTKTASQIFTEAVRRRLPATEPGSMVDLTRASSRASISASHPHRATAPSPPSHPSSRRSSARSARQKSTPEPAPPPPKNGNKNASSSSSSRRSSLRKAASQTVDYASLRLLARGGEAADSTMSLLNRAVWAPLPATAVASRDSVAGTSSARESVARRQRGDDVGSRASLARRVVAQEPSARSSVASSARKKTADRLDQEPPLPVGPLGI</sequence>
<organism evidence="2 3">
    <name type="scientific">Blyttiomyces helicus</name>
    <dbReference type="NCBI Taxonomy" id="388810"/>
    <lineage>
        <taxon>Eukaryota</taxon>
        <taxon>Fungi</taxon>
        <taxon>Fungi incertae sedis</taxon>
        <taxon>Chytridiomycota</taxon>
        <taxon>Chytridiomycota incertae sedis</taxon>
        <taxon>Chytridiomycetes</taxon>
        <taxon>Chytridiomycetes incertae sedis</taxon>
        <taxon>Blyttiomyces</taxon>
    </lineage>
</organism>
<dbReference type="AlphaFoldDB" id="A0A4P9W015"/>
<feature type="compositionally biased region" description="Low complexity" evidence="1">
    <location>
        <begin position="518"/>
        <end position="527"/>
    </location>
</feature>
<evidence type="ECO:0000313" key="3">
    <source>
        <dbReference type="Proteomes" id="UP000269721"/>
    </source>
</evidence>
<dbReference type="Proteomes" id="UP000269721">
    <property type="component" value="Unassembled WGS sequence"/>
</dbReference>
<evidence type="ECO:0000256" key="1">
    <source>
        <dbReference type="SAM" id="MobiDB-lite"/>
    </source>
</evidence>
<feature type="compositionally biased region" description="Pro residues" evidence="1">
    <location>
        <begin position="268"/>
        <end position="277"/>
    </location>
</feature>
<feature type="compositionally biased region" description="Basic and acidic residues" evidence="1">
    <location>
        <begin position="217"/>
        <end position="236"/>
    </location>
</feature>
<dbReference type="EMBL" id="KZ999121">
    <property type="protein sequence ID" value="RKO85394.1"/>
    <property type="molecule type" value="Genomic_DNA"/>
</dbReference>
<gene>
    <name evidence="2" type="ORF">BDK51DRAFT_50450</name>
</gene>
<feature type="compositionally biased region" description="Low complexity" evidence="1">
    <location>
        <begin position="536"/>
        <end position="557"/>
    </location>
</feature>
<name>A0A4P9W015_9FUNG</name>
<feature type="compositionally biased region" description="Low complexity" evidence="1">
    <location>
        <begin position="449"/>
        <end position="462"/>
    </location>
</feature>
<proteinExistence type="predicted"/>
<dbReference type="OrthoDB" id="2162461at2759"/>
<feature type="region of interest" description="Disordered" evidence="1">
    <location>
        <begin position="359"/>
        <end position="560"/>
    </location>
</feature>
<accession>A0A4P9W015</accession>
<feature type="region of interest" description="Disordered" evidence="1">
    <location>
        <begin position="119"/>
        <end position="138"/>
    </location>
</feature>